<dbReference type="GeneID" id="70239143"/>
<gene>
    <name evidence="1" type="ORF">OGAPHI_007179</name>
</gene>
<comment type="caution">
    <text evidence="1">The sequence shown here is derived from an EMBL/GenBank/DDBJ whole genome shotgun (WGS) entry which is preliminary data.</text>
</comment>
<proteinExistence type="predicted"/>
<dbReference type="RefSeq" id="XP_046057685.1">
    <property type="nucleotide sequence ID" value="XM_046208546.1"/>
</dbReference>
<reference evidence="1" key="2">
    <citation type="submission" date="2021-01" db="EMBL/GenBank/DDBJ databases">
        <authorList>
            <person name="Schikora-Tamarit M.A."/>
        </authorList>
    </citation>
    <scope>NUCLEOTIDE SEQUENCE</scope>
    <source>
        <strain evidence="1">CBS6075</strain>
    </source>
</reference>
<accession>A0A9P8SZD1</accession>
<name>A0A9P8SZD1_9ASCO</name>
<dbReference type="Proteomes" id="UP000769157">
    <property type="component" value="Unassembled WGS sequence"/>
</dbReference>
<dbReference type="EMBL" id="JAEUBE010000511">
    <property type="protein sequence ID" value="KAH3659974.1"/>
    <property type="molecule type" value="Genomic_DNA"/>
</dbReference>
<keyword evidence="2" id="KW-1185">Reference proteome</keyword>
<organism evidence="1 2">
    <name type="scientific">Ogataea philodendri</name>
    <dbReference type="NCBI Taxonomy" id="1378263"/>
    <lineage>
        <taxon>Eukaryota</taxon>
        <taxon>Fungi</taxon>
        <taxon>Dikarya</taxon>
        <taxon>Ascomycota</taxon>
        <taxon>Saccharomycotina</taxon>
        <taxon>Pichiomycetes</taxon>
        <taxon>Pichiales</taxon>
        <taxon>Pichiaceae</taxon>
        <taxon>Ogataea</taxon>
    </lineage>
</organism>
<dbReference type="AlphaFoldDB" id="A0A9P8SZD1"/>
<evidence type="ECO:0000313" key="1">
    <source>
        <dbReference type="EMBL" id="KAH3659974.1"/>
    </source>
</evidence>
<reference evidence="1" key="1">
    <citation type="journal article" date="2021" name="Open Biol.">
        <title>Shared evolutionary footprints suggest mitochondrial oxidative damage underlies multiple complex I losses in fungi.</title>
        <authorList>
            <person name="Schikora-Tamarit M.A."/>
            <person name="Marcet-Houben M."/>
            <person name="Nosek J."/>
            <person name="Gabaldon T."/>
        </authorList>
    </citation>
    <scope>NUCLEOTIDE SEQUENCE</scope>
    <source>
        <strain evidence="1">CBS6075</strain>
    </source>
</reference>
<sequence>MVSFLDLPIHTSLHRDSKTLLINNGDKNHKSASSSSGNGIAAAWSISACQPQEWLLEVVVGLGGNVKVLQVLLSVESDGLGLDFSFLDIDFVTTQDNWDVFTHSDQVSVPVRNVLVGDSGGDVEHDDTTLTVDVVTVSQSTEFFLSSSVPDVELDLTEVGVERHWVDLNTGGGHVFFLKLSSQVSLDESGLNVSCL</sequence>
<evidence type="ECO:0000313" key="2">
    <source>
        <dbReference type="Proteomes" id="UP000769157"/>
    </source>
</evidence>
<protein>
    <submittedName>
        <fullName evidence="1">Uncharacterized protein</fullName>
    </submittedName>
</protein>